<evidence type="ECO:0000313" key="6">
    <source>
        <dbReference type="Proteomes" id="UP001597273"/>
    </source>
</evidence>
<dbReference type="PANTHER" id="PTHR30168:SF0">
    <property type="entry name" value="INNER MEMBRANE PROTEIN"/>
    <property type="match status" value="1"/>
</dbReference>
<evidence type="ECO:0000256" key="1">
    <source>
        <dbReference type="ARBA" id="ARBA00004167"/>
    </source>
</evidence>
<dbReference type="PANTHER" id="PTHR30168">
    <property type="entry name" value="PUTATIVE MEMBRANE PROTEIN YPFJ"/>
    <property type="match status" value="1"/>
</dbReference>
<evidence type="ECO:0000256" key="2">
    <source>
        <dbReference type="ARBA" id="ARBA00022692"/>
    </source>
</evidence>
<sequence>MLRKTSQILLAMVVFLLIPEWNTLQPPTQAAENQETVVLQPAALAAKEAAPVSQAFTKGLPKGYSMHDFLVYVLADVEAFWSPLMVKDGYAKPDAGYSFPAAGKPVLTECILDTPDEPALAFYCSTDDRIVMTLQMATQLKEGTYKTNAEPPSKYKPGDFSVAFVLAHEYAHNLQTERGWLPENGDEAPKATSRSLELNADCMTGVWVHSVNARRLLDATDIQEVKRTLADIGQDPSVTDPTHGTPKERTKAFLLGYDSGKAASCEPYLTTRY</sequence>
<dbReference type="EMBL" id="JBHUFW010000004">
    <property type="protein sequence ID" value="MFD1861988.1"/>
    <property type="molecule type" value="Genomic_DNA"/>
</dbReference>
<evidence type="ECO:0000256" key="4">
    <source>
        <dbReference type="ARBA" id="ARBA00023136"/>
    </source>
</evidence>
<keyword evidence="3" id="KW-1133">Transmembrane helix</keyword>
<comment type="caution">
    <text evidence="5">The sequence shown here is derived from an EMBL/GenBank/DDBJ whole genome shotgun (WGS) entry which is preliminary data.</text>
</comment>
<dbReference type="RefSeq" id="WP_204890958.1">
    <property type="nucleotide sequence ID" value="NZ_JBHUFW010000004.1"/>
</dbReference>
<keyword evidence="4" id="KW-0472">Membrane</keyword>
<evidence type="ECO:0000313" key="5">
    <source>
        <dbReference type="EMBL" id="MFD1861988.1"/>
    </source>
</evidence>
<reference evidence="6" key="1">
    <citation type="journal article" date="2019" name="Int. J. Syst. Evol. Microbiol.">
        <title>The Global Catalogue of Microorganisms (GCM) 10K type strain sequencing project: providing services to taxonomists for standard genome sequencing and annotation.</title>
        <authorList>
            <consortium name="The Broad Institute Genomics Platform"/>
            <consortium name="The Broad Institute Genome Sequencing Center for Infectious Disease"/>
            <person name="Wu L."/>
            <person name="Ma J."/>
        </authorList>
    </citation>
    <scope>NUCLEOTIDE SEQUENCE [LARGE SCALE GENOMIC DNA]</scope>
    <source>
        <strain evidence="6">CGMCC 1.15475</strain>
    </source>
</reference>
<dbReference type="InterPro" id="IPR007343">
    <property type="entry name" value="Uncharacterised_pept_Zn_put"/>
</dbReference>
<evidence type="ECO:0000256" key="3">
    <source>
        <dbReference type="ARBA" id="ARBA00022989"/>
    </source>
</evidence>
<gene>
    <name evidence="5" type="ORF">ACFSDB_03560</name>
</gene>
<dbReference type="Proteomes" id="UP001597273">
    <property type="component" value="Unassembled WGS sequence"/>
</dbReference>
<keyword evidence="2" id="KW-0812">Transmembrane</keyword>
<dbReference type="Pfam" id="PF04228">
    <property type="entry name" value="Zn_peptidase"/>
    <property type="match status" value="1"/>
</dbReference>
<accession>A0ABW4QES8</accession>
<name>A0ABW4QES8_9BACL</name>
<organism evidence="5 6">
    <name type="scientific">Planococcus chinensis</name>
    <dbReference type="NCBI Taxonomy" id="272917"/>
    <lineage>
        <taxon>Bacteria</taxon>
        <taxon>Bacillati</taxon>
        <taxon>Bacillota</taxon>
        <taxon>Bacilli</taxon>
        <taxon>Bacillales</taxon>
        <taxon>Caryophanaceae</taxon>
        <taxon>Planococcus</taxon>
    </lineage>
</organism>
<comment type="subcellular location">
    <subcellularLocation>
        <location evidence="1">Membrane</location>
        <topology evidence="1">Single-pass membrane protein</topology>
    </subcellularLocation>
</comment>
<proteinExistence type="predicted"/>
<keyword evidence="6" id="KW-1185">Reference proteome</keyword>
<protein>
    <submittedName>
        <fullName evidence="5">Neutral zinc metallopeptidase</fullName>
    </submittedName>
</protein>